<protein>
    <submittedName>
        <fullName evidence="2">Uncharacterized protein</fullName>
    </submittedName>
</protein>
<keyword evidence="3" id="KW-1185">Reference proteome</keyword>
<dbReference type="EMBL" id="REGN01006546">
    <property type="protein sequence ID" value="RNA09097.1"/>
    <property type="molecule type" value="Genomic_DNA"/>
</dbReference>
<evidence type="ECO:0000313" key="3">
    <source>
        <dbReference type="Proteomes" id="UP000276133"/>
    </source>
</evidence>
<keyword evidence="1" id="KW-0732">Signal</keyword>
<comment type="caution">
    <text evidence="2">The sequence shown here is derived from an EMBL/GenBank/DDBJ whole genome shotgun (WGS) entry which is preliminary data.</text>
</comment>
<evidence type="ECO:0000256" key="1">
    <source>
        <dbReference type="SAM" id="SignalP"/>
    </source>
</evidence>
<feature type="signal peptide" evidence="1">
    <location>
        <begin position="1"/>
        <end position="18"/>
    </location>
</feature>
<gene>
    <name evidence="2" type="ORF">BpHYR1_006570</name>
</gene>
<dbReference type="AlphaFoldDB" id="A0A3M7QCB4"/>
<name>A0A3M7QCB4_BRAPC</name>
<accession>A0A3M7QCB4</accession>
<proteinExistence type="predicted"/>
<sequence>MIERKILYLLLVSLEVLCFLKRKIKQMKWNKLRARKKTRFSAKCQQAYKEIVAFFTAYTYTKFYDEIATN</sequence>
<organism evidence="2 3">
    <name type="scientific">Brachionus plicatilis</name>
    <name type="common">Marine rotifer</name>
    <name type="synonym">Brachionus muelleri</name>
    <dbReference type="NCBI Taxonomy" id="10195"/>
    <lineage>
        <taxon>Eukaryota</taxon>
        <taxon>Metazoa</taxon>
        <taxon>Spiralia</taxon>
        <taxon>Gnathifera</taxon>
        <taxon>Rotifera</taxon>
        <taxon>Eurotatoria</taxon>
        <taxon>Monogononta</taxon>
        <taxon>Pseudotrocha</taxon>
        <taxon>Ploima</taxon>
        <taxon>Brachionidae</taxon>
        <taxon>Brachionus</taxon>
    </lineage>
</organism>
<feature type="chain" id="PRO_5017978348" evidence="1">
    <location>
        <begin position="19"/>
        <end position="70"/>
    </location>
</feature>
<dbReference type="Proteomes" id="UP000276133">
    <property type="component" value="Unassembled WGS sequence"/>
</dbReference>
<reference evidence="2 3" key="1">
    <citation type="journal article" date="2018" name="Sci. Rep.">
        <title>Genomic signatures of local adaptation to the degree of environmental predictability in rotifers.</title>
        <authorList>
            <person name="Franch-Gras L."/>
            <person name="Hahn C."/>
            <person name="Garcia-Roger E.M."/>
            <person name="Carmona M.J."/>
            <person name="Serra M."/>
            <person name="Gomez A."/>
        </authorList>
    </citation>
    <scope>NUCLEOTIDE SEQUENCE [LARGE SCALE GENOMIC DNA]</scope>
    <source>
        <strain evidence="2">HYR1</strain>
    </source>
</reference>
<evidence type="ECO:0000313" key="2">
    <source>
        <dbReference type="EMBL" id="RNA09097.1"/>
    </source>
</evidence>